<proteinExistence type="predicted"/>
<dbReference type="Gene3D" id="1.10.150.650">
    <property type="match status" value="1"/>
</dbReference>
<dbReference type="GO" id="GO:0035312">
    <property type="term" value="F:5'-3' DNA exonuclease activity"/>
    <property type="evidence" value="ECO:0007669"/>
    <property type="project" value="TreeGrafter"/>
</dbReference>
<evidence type="ECO:0000313" key="2">
    <source>
        <dbReference type="EMBL" id="GGE19249.1"/>
    </source>
</evidence>
<dbReference type="EMBL" id="BMHQ01000007">
    <property type="protein sequence ID" value="GGE19249.1"/>
    <property type="molecule type" value="Genomic_DNA"/>
</dbReference>
<dbReference type="Gene3D" id="3.20.20.140">
    <property type="entry name" value="Metal-dependent hydrolases"/>
    <property type="match status" value="1"/>
</dbReference>
<dbReference type="GO" id="GO:0004534">
    <property type="term" value="F:5'-3' RNA exonuclease activity"/>
    <property type="evidence" value="ECO:0007669"/>
    <property type="project" value="TreeGrafter"/>
</dbReference>
<dbReference type="InterPro" id="IPR016195">
    <property type="entry name" value="Pol/histidinol_Pase-like"/>
</dbReference>
<organism evidence="2 3">
    <name type="scientific">Marinithermofilum abyssi</name>
    <dbReference type="NCBI Taxonomy" id="1571185"/>
    <lineage>
        <taxon>Bacteria</taxon>
        <taxon>Bacillati</taxon>
        <taxon>Bacillota</taxon>
        <taxon>Bacilli</taxon>
        <taxon>Bacillales</taxon>
        <taxon>Thermoactinomycetaceae</taxon>
        <taxon>Marinithermofilum</taxon>
    </lineage>
</organism>
<dbReference type="RefSeq" id="WP_188647894.1">
    <property type="nucleotide sequence ID" value="NZ_BMHQ01000007.1"/>
</dbReference>
<accession>A0A8J2VI17</accession>
<dbReference type="Proteomes" id="UP000625210">
    <property type="component" value="Unassembled WGS sequence"/>
</dbReference>
<dbReference type="PANTHER" id="PTHR42924:SF3">
    <property type="entry name" value="POLYMERASE_HISTIDINOL PHOSPHATASE N-TERMINAL DOMAIN-CONTAINING PROTEIN"/>
    <property type="match status" value="1"/>
</dbReference>
<feature type="domain" description="Polymerase/histidinol phosphatase N-terminal" evidence="1">
    <location>
        <begin position="12"/>
        <end position="77"/>
    </location>
</feature>
<dbReference type="PANTHER" id="PTHR42924">
    <property type="entry name" value="EXONUCLEASE"/>
    <property type="match status" value="1"/>
</dbReference>
<sequence>MRILNDYQPGTFDLHMHTTASDGIYSPKALVRKAKDCGLRTIAITDHDTLAGVEEAVSEGKAVGMDVIPGVEISTRYHGKGIDVLGYNIQDCLGLHNALAPFREERKTRARRIIQRFEELGMPITLEDVKAFSQNGVIARPHIAKAIVAKGYVSDVQTVFDRYLADGKPAAVRKEVISTGEAVRWIKEAGGQAVLAHPVLLHDDNLVKQLLTKGFDGIEVWHRHHRAADVQRYLDMADQYNLLVTGGSDFHSDEHTLGQFIPDQSE</sequence>
<dbReference type="Pfam" id="PF02811">
    <property type="entry name" value="PHP"/>
    <property type="match status" value="1"/>
</dbReference>
<reference evidence="2" key="2">
    <citation type="submission" date="2020-09" db="EMBL/GenBank/DDBJ databases">
        <authorList>
            <person name="Sun Q."/>
            <person name="Zhou Y."/>
        </authorList>
    </citation>
    <scope>NUCLEOTIDE SEQUENCE</scope>
    <source>
        <strain evidence="2">CGMCC 1.15179</strain>
    </source>
</reference>
<keyword evidence="3" id="KW-1185">Reference proteome</keyword>
<dbReference type="SUPFAM" id="SSF89550">
    <property type="entry name" value="PHP domain-like"/>
    <property type="match status" value="1"/>
</dbReference>
<dbReference type="SMART" id="SM00481">
    <property type="entry name" value="POLIIIAc"/>
    <property type="match status" value="1"/>
</dbReference>
<name>A0A8J2VI17_9BACL</name>
<dbReference type="AlphaFoldDB" id="A0A8J2VI17"/>
<evidence type="ECO:0000313" key="3">
    <source>
        <dbReference type="Proteomes" id="UP000625210"/>
    </source>
</evidence>
<dbReference type="InterPro" id="IPR003141">
    <property type="entry name" value="Pol/His_phosphatase_N"/>
</dbReference>
<dbReference type="InterPro" id="IPR004013">
    <property type="entry name" value="PHP_dom"/>
</dbReference>
<reference evidence="2" key="1">
    <citation type="journal article" date="2014" name="Int. J. Syst. Evol. Microbiol.">
        <title>Complete genome sequence of Corynebacterium casei LMG S-19264T (=DSM 44701T), isolated from a smear-ripened cheese.</title>
        <authorList>
            <consortium name="US DOE Joint Genome Institute (JGI-PGF)"/>
            <person name="Walter F."/>
            <person name="Albersmeier A."/>
            <person name="Kalinowski J."/>
            <person name="Ruckert C."/>
        </authorList>
    </citation>
    <scope>NUCLEOTIDE SEQUENCE</scope>
    <source>
        <strain evidence="2">CGMCC 1.15179</strain>
    </source>
</reference>
<dbReference type="CDD" id="cd07438">
    <property type="entry name" value="PHP_HisPPase_AMP"/>
    <property type="match status" value="1"/>
</dbReference>
<comment type="caution">
    <text evidence="2">The sequence shown here is derived from an EMBL/GenBank/DDBJ whole genome shotgun (WGS) entry which is preliminary data.</text>
</comment>
<protein>
    <submittedName>
        <fullName evidence="2">PHP-like protein</fullName>
    </submittedName>
</protein>
<gene>
    <name evidence="2" type="ORF">GCM10011571_21490</name>
</gene>
<evidence type="ECO:0000259" key="1">
    <source>
        <dbReference type="SMART" id="SM00481"/>
    </source>
</evidence>
<dbReference type="InterPro" id="IPR052018">
    <property type="entry name" value="PHP_domain"/>
</dbReference>